<dbReference type="Gene3D" id="3.40.1350.10">
    <property type="match status" value="1"/>
</dbReference>
<proteinExistence type="predicted"/>
<evidence type="ECO:0000259" key="1">
    <source>
        <dbReference type="Pfam" id="PF11645"/>
    </source>
</evidence>
<dbReference type="Proteomes" id="UP000509572">
    <property type="component" value="Segment"/>
</dbReference>
<name>A0A6M9Z402_9CAUD</name>
<accession>A0A6M9Z402</accession>
<sequence length="130" mass="14270">MFKNANTPKQQGDIGEAAAILVFTKLGYIVSKPLVDNSPYDLIVDNGDGLKRVQVKTSTRTRNGKAFEVKLETCGRTTKQHYSKARKDGDYDLLFVLLGDGRQFAIPETALSGAASSINVGHTKYNEFEV</sequence>
<dbReference type="Pfam" id="PF11645">
    <property type="entry name" value="PDDEXK_5"/>
    <property type="match status" value="1"/>
</dbReference>
<reference evidence="2 3" key="1">
    <citation type="submission" date="2020-05" db="EMBL/GenBank/DDBJ databases">
        <authorList>
            <person name="Brown Z."/>
            <person name="Glynn A."/>
            <person name="Broussard G.W."/>
        </authorList>
    </citation>
    <scope>NUCLEOTIDE SEQUENCE [LARGE SCALE GENOMIC DNA]</scope>
</reference>
<feature type="domain" description="PD(D/E)XK endonuclease" evidence="1">
    <location>
        <begin position="8"/>
        <end position="110"/>
    </location>
</feature>
<evidence type="ECO:0000313" key="2">
    <source>
        <dbReference type="EMBL" id="QKN84759.1"/>
    </source>
</evidence>
<gene>
    <name evidence="2" type="ORF">RIVER4_105</name>
</gene>
<dbReference type="InterPro" id="IPR011856">
    <property type="entry name" value="tRNA_endonuc-like_dom_sf"/>
</dbReference>
<keyword evidence="3" id="KW-1185">Reference proteome</keyword>
<dbReference type="InterPro" id="IPR021671">
    <property type="entry name" value="PD(D/E)XK_Endonuc"/>
</dbReference>
<evidence type="ECO:0000313" key="3">
    <source>
        <dbReference type="Proteomes" id="UP000509572"/>
    </source>
</evidence>
<dbReference type="GO" id="GO:0003676">
    <property type="term" value="F:nucleic acid binding"/>
    <property type="evidence" value="ECO:0007669"/>
    <property type="project" value="InterPro"/>
</dbReference>
<dbReference type="EMBL" id="MT448617">
    <property type="protein sequence ID" value="QKN84759.1"/>
    <property type="molecule type" value="Genomic_DNA"/>
</dbReference>
<protein>
    <recommendedName>
        <fullName evidence="1">PD(D/E)XK endonuclease domain-containing protein</fullName>
    </recommendedName>
</protein>
<organism evidence="2 3">
    <name type="scientific">Vibrio phage River4</name>
    <dbReference type="NCBI Taxonomy" id="2736288"/>
    <lineage>
        <taxon>Viruses</taxon>
        <taxon>Duplodnaviria</taxon>
        <taxon>Heunggongvirae</taxon>
        <taxon>Uroviricota</taxon>
        <taxon>Caudoviricetes</taxon>
        <taxon>Demerecviridae</taxon>
        <taxon>Ermolyevavirinae</taxon>
        <taxon>Thalassavirus</taxon>
        <taxon>Thalassavirus river4</taxon>
    </lineage>
</organism>